<name>A0A2K4ZB29_9FIRM</name>
<dbReference type="AlphaFoldDB" id="A0A2K4ZB29"/>
<organism evidence="2 3">
    <name type="scientific">Acetatifactor muris</name>
    <dbReference type="NCBI Taxonomy" id="879566"/>
    <lineage>
        <taxon>Bacteria</taxon>
        <taxon>Bacillati</taxon>
        <taxon>Bacillota</taxon>
        <taxon>Clostridia</taxon>
        <taxon>Lachnospirales</taxon>
        <taxon>Lachnospiraceae</taxon>
        <taxon>Acetatifactor</taxon>
    </lineage>
</organism>
<dbReference type="Proteomes" id="UP000236311">
    <property type="component" value="Unassembled WGS sequence"/>
</dbReference>
<sequence>MIVNEAMVKEVNQYYARRGGKRAVNFTSFANYIQKAAFRNSAAAKTAEQPEANADKLSADRTKESSPSQSGNSTSCCEQCRLTSQLMVQMMSRSLYSQSGLGYSPAGTGALSAYRNMMNLFGGNSGLT</sequence>
<dbReference type="RefSeq" id="WP_103237796.1">
    <property type="nucleotide sequence ID" value="NZ_JANJZD010000002.1"/>
</dbReference>
<evidence type="ECO:0000313" key="2">
    <source>
        <dbReference type="EMBL" id="SOY27665.1"/>
    </source>
</evidence>
<accession>A0A2K4ZB29</accession>
<keyword evidence="3" id="KW-1185">Reference proteome</keyword>
<feature type="compositionally biased region" description="Basic and acidic residues" evidence="1">
    <location>
        <begin position="53"/>
        <end position="64"/>
    </location>
</feature>
<dbReference type="EMBL" id="OFSM01000002">
    <property type="protein sequence ID" value="SOY27665.1"/>
    <property type="molecule type" value="Genomic_DNA"/>
</dbReference>
<feature type="region of interest" description="Disordered" evidence="1">
    <location>
        <begin position="43"/>
        <end position="76"/>
    </location>
</feature>
<protein>
    <submittedName>
        <fullName evidence="2">Uncharacterized protein</fullName>
    </submittedName>
</protein>
<proteinExistence type="predicted"/>
<reference evidence="2 3" key="1">
    <citation type="submission" date="2018-01" db="EMBL/GenBank/DDBJ databases">
        <authorList>
            <person name="Gaut B.S."/>
            <person name="Morton B.R."/>
            <person name="Clegg M.T."/>
            <person name="Duvall M.R."/>
        </authorList>
    </citation>
    <scope>NUCLEOTIDE SEQUENCE [LARGE SCALE GENOMIC DNA]</scope>
    <source>
        <strain evidence="2">GP69</strain>
    </source>
</reference>
<evidence type="ECO:0000313" key="3">
    <source>
        <dbReference type="Proteomes" id="UP000236311"/>
    </source>
</evidence>
<evidence type="ECO:0000256" key="1">
    <source>
        <dbReference type="SAM" id="MobiDB-lite"/>
    </source>
</evidence>
<gene>
    <name evidence="2" type="ORF">AMURIS_00369</name>
</gene>
<feature type="compositionally biased region" description="Polar residues" evidence="1">
    <location>
        <begin position="65"/>
        <end position="76"/>
    </location>
</feature>